<dbReference type="InterPro" id="IPR041588">
    <property type="entry name" value="Integrase_H2C2"/>
</dbReference>
<evidence type="ECO:0000313" key="3">
    <source>
        <dbReference type="Proteomes" id="UP000031668"/>
    </source>
</evidence>
<dbReference type="EMBL" id="JWZT01002781">
    <property type="protein sequence ID" value="KII68580.1"/>
    <property type="molecule type" value="Genomic_DNA"/>
</dbReference>
<name>A0A0C2MWQ7_THEKT</name>
<reference evidence="2 3" key="1">
    <citation type="journal article" date="2014" name="Genome Biol. Evol.">
        <title>The genome of the myxosporean Thelohanellus kitauei shows adaptations to nutrient acquisition within its fish host.</title>
        <authorList>
            <person name="Yang Y."/>
            <person name="Xiong J."/>
            <person name="Zhou Z."/>
            <person name="Huo F."/>
            <person name="Miao W."/>
            <person name="Ran C."/>
            <person name="Liu Y."/>
            <person name="Zhang J."/>
            <person name="Feng J."/>
            <person name="Wang M."/>
            <person name="Wang M."/>
            <person name="Wang L."/>
            <person name="Yao B."/>
        </authorList>
    </citation>
    <scope>NUCLEOTIDE SEQUENCE [LARGE SCALE GENOMIC DNA]</scope>
    <source>
        <strain evidence="2">Wuqing</strain>
    </source>
</reference>
<evidence type="ECO:0000313" key="2">
    <source>
        <dbReference type="EMBL" id="KII68580.1"/>
    </source>
</evidence>
<sequence>MMSIKEFDFTIRHIKGSGNIVADGLSRSTYALKQKSQLIHDDKTKQEIIRSYHEDLAHCGIEKTLEAIRRKYACSTSINKQHQGAVLYQSYLLHHYTRGISIISVPSQQH</sequence>
<feature type="domain" description="Integrase zinc-binding" evidence="1">
    <location>
        <begin position="42"/>
        <end position="73"/>
    </location>
</feature>
<comment type="caution">
    <text evidence="2">The sequence shown here is derived from an EMBL/GenBank/DDBJ whole genome shotgun (WGS) entry which is preliminary data.</text>
</comment>
<dbReference type="Pfam" id="PF17921">
    <property type="entry name" value="Integrase_H2C2"/>
    <property type="match status" value="1"/>
</dbReference>
<dbReference type="AlphaFoldDB" id="A0A0C2MWQ7"/>
<dbReference type="Gene3D" id="1.10.340.70">
    <property type="match status" value="1"/>
</dbReference>
<dbReference type="Proteomes" id="UP000031668">
    <property type="component" value="Unassembled WGS sequence"/>
</dbReference>
<accession>A0A0C2MWQ7</accession>
<organism evidence="2 3">
    <name type="scientific">Thelohanellus kitauei</name>
    <name type="common">Myxosporean</name>
    <dbReference type="NCBI Taxonomy" id="669202"/>
    <lineage>
        <taxon>Eukaryota</taxon>
        <taxon>Metazoa</taxon>
        <taxon>Cnidaria</taxon>
        <taxon>Myxozoa</taxon>
        <taxon>Myxosporea</taxon>
        <taxon>Bivalvulida</taxon>
        <taxon>Platysporina</taxon>
        <taxon>Myxobolidae</taxon>
        <taxon>Thelohanellus</taxon>
    </lineage>
</organism>
<gene>
    <name evidence="2" type="ORF">RF11_00485</name>
</gene>
<protein>
    <recommendedName>
        <fullName evidence="1">Integrase zinc-binding domain-containing protein</fullName>
    </recommendedName>
</protein>
<evidence type="ECO:0000259" key="1">
    <source>
        <dbReference type="Pfam" id="PF17921"/>
    </source>
</evidence>
<keyword evidence="3" id="KW-1185">Reference proteome</keyword>
<proteinExistence type="predicted"/>